<keyword evidence="4" id="KW-0665">Pyrimidine biosynthesis</keyword>
<dbReference type="PANTHER" id="PTHR43137">
    <property type="entry name" value="DIHYDROOROTASE"/>
    <property type="match status" value="1"/>
</dbReference>
<keyword evidence="3" id="KW-0862">Zinc</keyword>
<dbReference type="Proteomes" id="UP001341840">
    <property type="component" value="Unassembled WGS sequence"/>
</dbReference>
<accession>A0ABU6UZ36</accession>
<evidence type="ECO:0000256" key="1">
    <source>
        <dbReference type="ARBA" id="ARBA00022723"/>
    </source>
</evidence>
<proteinExistence type="predicted"/>
<dbReference type="InterPro" id="IPR032466">
    <property type="entry name" value="Metal_Hydrolase"/>
</dbReference>
<dbReference type="InterPro" id="IPR004721">
    <property type="entry name" value="DHOdimr"/>
</dbReference>
<dbReference type="InterPro" id="IPR002195">
    <property type="entry name" value="Dihydroorotase_CS"/>
</dbReference>
<name>A0ABU6UZ36_9FABA</name>
<dbReference type="EC" id="3.5.2.3" evidence="5"/>
<dbReference type="EMBL" id="JASCZI010123417">
    <property type="protein sequence ID" value="MED6165371.1"/>
    <property type="molecule type" value="Genomic_DNA"/>
</dbReference>
<comment type="caution">
    <text evidence="5">The sequence shown here is derived from an EMBL/GenBank/DDBJ whole genome shotgun (WGS) entry which is preliminary data.</text>
</comment>
<dbReference type="PROSITE" id="PS00482">
    <property type="entry name" value="DIHYDROOROTASE_1"/>
    <property type="match status" value="1"/>
</dbReference>
<evidence type="ECO:0000313" key="6">
    <source>
        <dbReference type="Proteomes" id="UP001341840"/>
    </source>
</evidence>
<keyword evidence="6" id="KW-1185">Reference proteome</keyword>
<evidence type="ECO:0000256" key="4">
    <source>
        <dbReference type="ARBA" id="ARBA00022975"/>
    </source>
</evidence>
<evidence type="ECO:0000313" key="5">
    <source>
        <dbReference type="EMBL" id="MED6165371.1"/>
    </source>
</evidence>
<organism evidence="5 6">
    <name type="scientific">Stylosanthes scabra</name>
    <dbReference type="NCBI Taxonomy" id="79078"/>
    <lineage>
        <taxon>Eukaryota</taxon>
        <taxon>Viridiplantae</taxon>
        <taxon>Streptophyta</taxon>
        <taxon>Embryophyta</taxon>
        <taxon>Tracheophyta</taxon>
        <taxon>Spermatophyta</taxon>
        <taxon>Magnoliopsida</taxon>
        <taxon>eudicotyledons</taxon>
        <taxon>Gunneridae</taxon>
        <taxon>Pentapetalae</taxon>
        <taxon>rosids</taxon>
        <taxon>fabids</taxon>
        <taxon>Fabales</taxon>
        <taxon>Fabaceae</taxon>
        <taxon>Papilionoideae</taxon>
        <taxon>50 kb inversion clade</taxon>
        <taxon>dalbergioids sensu lato</taxon>
        <taxon>Dalbergieae</taxon>
        <taxon>Pterocarpus clade</taxon>
        <taxon>Stylosanthes</taxon>
    </lineage>
</organism>
<sequence>MIKTLPFPCQVLRFSSKNFEDQKRLNCKGTRMQLSITQPDDWHLHLRDGDLLEGVIPHSAKHFGRAIVMPNLKPPITTTAAALAYRESILKALPKHSSFTPLMTLYLTDMTSRDEIKHA</sequence>
<dbReference type="SUPFAM" id="SSF51556">
    <property type="entry name" value="Metallo-dependent hydrolases"/>
    <property type="match status" value="1"/>
</dbReference>
<feature type="non-terminal residue" evidence="5">
    <location>
        <position position="119"/>
    </location>
</feature>
<dbReference type="GO" id="GO:0004151">
    <property type="term" value="F:dihydroorotase activity"/>
    <property type="evidence" value="ECO:0007669"/>
    <property type="project" value="UniProtKB-EC"/>
</dbReference>
<reference evidence="5 6" key="1">
    <citation type="journal article" date="2023" name="Plants (Basel)">
        <title>Bridging the Gap: Combining Genomics and Transcriptomics Approaches to Understand Stylosanthes scabra, an Orphan Legume from the Brazilian Caatinga.</title>
        <authorList>
            <person name="Ferreira-Neto J.R.C."/>
            <person name="da Silva M.D."/>
            <person name="Binneck E."/>
            <person name="de Melo N.F."/>
            <person name="da Silva R.H."/>
            <person name="de Melo A.L.T.M."/>
            <person name="Pandolfi V."/>
            <person name="Bustamante F.O."/>
            <person name="Brasileiro-Vidal A.C."/>
            <person name="Benko-Iseppon A.M."/>
        </authorList>
    </citation>
    <scope>NUCLEOTIDE SEQUENCE [LARGE SCALE GENOMIC DNA]</scope>
    <source>
        <tissue evidence="5">Leaves</tissue>
    </source>
</reference>
<dbReference type="PANTHER" id="PTHR43137:SF1">
    <property type="entry name" value="DIHYDROOROTASE"/>
    <property type="match status" value="1"/>
</dbReference>
<protein>
    <submittedName>
        <fullName evidence="5">Dihydroorotate dehydrogenase (Fumarate)</fullName>
        <ecNumber evidence="5">3.5.2.3</ecNumber>
    </submittedName>
</protein>
<keyword evidence="1" id="KW-0479">Metal-binding</keyword>
<evidence type="ECO:0000256" key="2">
    <source>
        <dbReference type="ARBA" id="ARBA00022801"/>
    </source>
</evidence>
<gene>
    <name evidence="5" type="primary">PYR4_1</name>
    <name evidence="5" type="ORF">PIB30_098940</name>
</gene>
<dbReference type="Gene3D" id="3.20.20.140">
    <property type="entry name" value="Metal-dependent hydrolases"/>
    <property type="match status" value="1"/>
</dbReference>
<evidence type="ECO:0000256" key="3">
    <source>
        <dbReference type="ARBA" id="ARBA00022833"/>
    </source>
</evidence>
<keyword evidence="2 5" id="KW-0378">Hydrolase</keyword>